<evidence type="ECO:0000256" key="3">
    <source>
        <dbReference type="SAM" id="MobiDB-lite"/>
    </source>
</evidence>
<dbReference type="InterPro" id="IPR036271">
    <property type="entry name" value="Tet_transcr_reg_TetR-rel_C_sf"/>
</dbReference>
<dbReference type="Gene3D" id="1.10.10.60">
    <property type="entry name" value="Homeodomain-like"/>
    <property type="match status" value="1"/>
</dbReference>
<protein>
    <submittedName>
        <fullName evidence="5">TetR family transcriptional regulator</fullName>
    </submittedName>
</protein>
<dbReference type="RefSeq" id="WP_246126803.1">
    <property type="nucleotide sequence ID" value="NZ_BIFH01000021.1"/>
</dbReference>
<feature type="domain" description="Tetracyclin repressor-like C-terminal" evidence="4">
    <location>
        <begin position="122"/>
        <end position="227"/>
    </location>
</feature>
<dbReference type="SUPFAM" id="SSF48498">
    <property type="entry name" value="Tetracyclin repressor-like, C-terminal domain"/>
    <property type="match status" value="1"/>
</dbReference>
<dbReference type="InterPro" id="IPR011075">
    <property type="entry name" value="TetR_C"/>
</dbReference>
<name>A0A401YPZ3_9ACTN</name>
<sequence>MSATRPDSAAGSAREPVDPADAVDPVDVMEPVDPVVSGTTDRRLLRGARARQAIARHAVDVASLEGLNGLSIGRLAGDLGLSKSGIATLFGTKEKLQLAAVAWAHAAFLDAVVRPASVAPRGAARLRALIEHWLGYAETPLFAGGCFWAANLPDFDSRPGPVRDELLQHHRGWLALLAGEVRRAVEAGEIVDPDADLAAFQIDAVLTAANTALRLGDADAPDRVRRVVDTLLVPPA</sequence>
<evidence type="ECO:0000256" key="1">
    <source>
        <dbReference type="ARBA" id="ARBA00023015"/>
    </source>
</evidence>
<dbReference type="EMBL" id="BIFH01000021">
    <property type="protein sequence ID" value="GCD96645.1"/>
    <property type="molecule type" value="Genomic_DNA"/>
</dbReference>
<keyword evidence="6" id="KW-1185">Reference proteome</keyword>
<comment type="caution">
    <text evidence="5">The sequence shown here is derived from an EMBL/GenBank/DDBJ whole genome shotgun (WGS) entry which is preliminary data.</text>
</comment>
<dbReference type="AlphaFoldDB" id="A0A401YPZ3"/>
<dbReference type="Gene3D" id="1.10.357.10">
    <property type="entry name" value="Tetracycline Repressor, domain 2"/>
    <property type="match status" value="1"/>
</dbReference>
<dbReference type="InterPro" id="IPR009057">
    <property type="entry name" value="Homeodomain-like_sf"/>
</dbReference>
<evidence type="ECO:0000313" key="6">
    <source>
        <dbReference type="Proteomes" id="UP000286931"/>
    </source>
</evidence>
<dbReference type="PANTHER" id="PTHR47506:SF6">
    <property type="entry name" value="HTH-TYPE TRANSCRIPTIONAL REPRESSOR NEMR"/>
    <property type="match status" value="1"/>
</dbReference>
<evidence type="ECO:0000259" key="4">
    <source>
        <dbReference type="Pfam" id="PF16925"/>
    </source>
</evidence>
<organism evidence="5 6">
    <name type="scientific">Embleya hyalina</name>
    <dbReference type="NCBI Taxonomy" id="516124"/>
    <lineage>
        <taxon>Bacteria</taxon>
        <taxon>Bacillati</taxon>
        <taxon>Actinomycetota</taxon>
        <taxon>Actinomycetes</taxon>
        <taxon>Kitasatosporales</taxon>
        <taxon>Streptomycetaceae</taxon>
        <taxon>Embleya</taxon>
    </lineage>
</organism>
<dbReference type="PANTHER" id="PTHR47506">
    <property type="entry name" value="TRANSCRIPTIONAL REGULATORY PROTEIN"/>
    <property type="match status" value="1"/>
</dbReference>
<keyword evidence="2" id="KW-0804">Transcription</keyword>
<accession>A0A401YPZ3</accession>
<dbReference type="Proteomes" id="UP000286931">
    <property type="component" value="Unassembled WGS sequence"/>
</dbReference>
<keyword evidence="1" id="KW-0805">Transcription regulation</keyword>
<feature type="region of interest" description="Disordered" evidence="3">
    <location>
        <begin position="1"/>
        <end position="25"/>
    </location>
</feature>
<proteinExistence type="predicted"/>
<evidence type="ECO:0000256" key="2">
    <source>
        <dbReference type="ARBA" id="ARBA00023163"/>
    </source>
</evidence>
<dbReference type="Pfam" id="PF16925">
    <property type="entry name" value="TetR_C_13"/>
    <property type="match status" value="1"/>
</dbReference>
<reference evidence="5 6" key="1">
    <citation type="submission" date="2018-12" db="EMBL/GenBank/DDBJ databases">
        <title>Draft genome sequence of Embleya hyalina NBRC 13850T.</title>
        <authorList>
            <person name="Komaki H."/>
            <person name="Hosoyama A."/>
            <person name="Kimura A."/>
            <person name="Ichikawa N."/>
            <person name="Tamura T."/>
        </authorList>
    </citation>
    <scope>NUCLEOTIDE SEQUENCE [LARGE SCALE GENOMIC DNA]</scope>
    <source>
        <strain evidence="5 6">NBRC 13850</strain>
    </source>
</reference>
<dbReference type="SUPFAM" id="SSF46689">
    <property type="entry name" value="Homeodomain-like"/>
    <property type="match status" value="1"/>
</dbReference>
<evidence type="ECO:0000313" key="5">
    <source>
        <dbReference type="EMBL" id="GCD96645.1"/>
    </source>
</evidence>
<gene>
    <name evidence="5" type="ORF">EHYA_04332</name>
</gene>